<evidence type="ECO:0000259" key="2">
    <source>
        <dbReference type="PROSITE" id="PS50234"/>
    </source>
</evidence>
<dbReference type="InterPro" id="IPR050525">
    <property type="entry name" value="ECM_Assembly_Org"/>
</dbReference>
<dbReference type="Pfam" id="PF00092">
    <property type="entry name" value="VWA"/>
    <property type="match status" value="1"/>
</dbReference>
<gene>
    <name evidence="3" type="ORF">APAL1065_LOCUS4115</name>
</gene>
<evidence type="ECO:0000256" key="1">
    <source>
        <dbReference type="SAM" id="SignalP"/>
    </source>
</evidence>
<protein>
    <recommendedName>
        <fullName evidence="2">VWFA domain-containing protein</fullName>
    </recommendedName>
</protein>
<evidence type="ECO:0000313" key="3">
    <source>
        <dbReference type="EMBL" id="CAD9948322.1"/>
    </source>
</evidence>
<dbReference type="InterPro" id="IPR008752">
    <property type="entry name" value="Peptidase_M11"/>
</dbReference>
<feature type="domain" description="VWFA" evidence="2">
    <location>
        <begin position="1373"/>
        <end position="1583"/>
    </location>
</feature>
<dbReference type="InterPro" id="IPR036465">
    <property type="entry name" value="vWFA_dom_sf"/>
</dbReference>
<name>A0A7S2Y6B3_9STRA</name>
<sequence>MMVPSSKWWACFLVLGTPFFVDAKRNHLRKSDDPSEVKEARSLQGAKTILWTEECKALIGVGQTPGLLNQEMNETYFMACETEDNGRSHNVEGACKSWIDNRVFKGQLYSNKTILDLPETYLDETTDHLELTQFPPGLTNAETVMANATPAVGTRTVLAVIVRLEDAIPTITEPDLQDSLFGTAGDDRTLKGVYAGCSRNQLNIVPTTDRDGSSSSISGGTVTLQVPKPVTAGENIIRNAVTDALNAQFQVSSPAQLADHIMYCLPEGAMMLSAWGFVNNWLSLYTDVYCTHATIQSHNVAHNLNLGDSGKFTPYDDYTGTMGVYTDITTEPKTCFNAAKLFQLGWYNSNTEIMSLLKSSPPQVVTVQGFLKDANTGIKLVKFDRRSPYDFYLNFNWASGANAETVEGPNTVTISATGRHGQSYYESNLVAKMDAGDRFVQRGYYYGPCNLMVEVISIDVIDGNAAIYFESCFDTVEGAEAAAAAIEKANKIAAYQAAVAANAAKEAEVQAKQASGMPIAPFSYMPIPPSPPNPPITVAPVAPTPAPTPRPTEFPTLTCLEPGMLCFAVDDCCDNGEGECVEESFNGGTTYMLKCFAQGYANATDISDAELAESQYLYGESLLGIYGGNCNEDGICTDGEHCLNCPVDCAGSLVGLPEERFCCHGDVVSDIPFGVRGDDARCTCDRSASRDINGCNGYVSGHGTLQLTEKAYLKQRNCFCDSQDGICLDTCNSLDPASLPKASFEFSAKHFVPGRVDGFTNFDIIGHNFHFRTSEFGLYDGLEAICTDATYEYGSGVVSRWSGIGRIAWSTDQRRLQQDYNWEDGYRFFIAAQDNGDPGYLDTFRVRIMDKSNDAVLFDSNVDHGHIFDIDPFCNSTWDECNGDPAIPHFDGTVLGGENEADNGNINVHCTGGPANAPCDAVIPFIVPPTESPTAAPVPPPISRQWVSEVYDSEDFTSGYGKWEDGGTYSYRTDDAVRLKKKGNGAYITMDLPLDDIKTMGPTTLVKVTYSYWTENTEGNDKFSLKYSRETDRGELVFHEIATHEHGIDFGGDTGKGTSRGNKITEEIIFSFPHFQCEFLKLRFENTMSSSQDYTFIDGIKVEFSVPPVPRDSSCVYEKVDFSALTAGEYVSDLSQYYSGGITVTAVSQKKGHTPDQNGNHQTSGGAARVFDTLHPTGKDGQPLCSNDDGDEDLGSPNEYCPGQGPGIGIGGRPSLPDGTDNEYANCDPIGNVLVIQESDKNCPDDSAKGGRIIFDFDYHVNFRLVKFLDVDDNPNTPELTLTYEDDENTKKYVAKAAWSGDNGVVIERPNIDRVTQASIRFYGSGSIAELGYEVCPGDTPAPTTPYPTIAPSKTPTEAPVFVGKACESKQLNVCVAIDLSGSVCSPPSKTQLCTNCWDACYDSENFSKQTCCSNYHAEQEFSKRFINGANGFIGEGHEFSVVTFSTEAIPRRGLSPAATAIAAVDDIAYSGGWTNTGGGIQACHDSLTNSDAVNVIVLLTDGTPTRGSPNRGNGGYQEHKDYATGKANAAKNDGITIIPVVINTKSSNFSYLKTLGSDPNAMLEVNDFSALDTTLTELLQTLDAACA</sequence>
<dbReference type="InterPro" id="IPR002035">
    <property type="entry name" value="VWF_A"/>
</dbReference>
<dbReference type="PANTHER" id="PTHR24020">
    <property type="entry name" value="COLLAGEN ALPHA"/>
    <property type="match status" value="1"/>
</dbReference>
<dbReference type="CDD" id="cd00198">
    <property type="entry name" value="vWFA"/>
    <property type="match status" value="1"/>
</dbReference>
<dbReference type="Pfam" id="PF05548">
    <property type="entry name" value="Peptidase_M11"/>
    <property type="match status" value="1"/>
</dbReference>
<dbReference type="SUPFAM" id="SSF53300">
    <property type="entry name" value="vWA-like"/>
    <property type="match status" value="1"/>
</dbReference>
<dbReference type="Gene3D" id="3.40.50.410">
    <property type="entry name" value="von Willebrand factor, type A domain"/>
    <property type="match status" value="1"/>
</dbReference>
<organism evidence="3">
    <name type="scientific">Entomoneis paludosa</name>
    <dbReference type="NCBI Taxonomy" id="265537"/>
    <lineage>
        <taxon>Eukaryota</taxon>
        <taxon>Sar</taxon>
        <taxon>Stramenopiles</taxon>
        <taxon>Ochrophyta</taxon>
        <taxon>Bacillariophyta</taxon>
        <taxon>Bacillariophyceae</taxon>
        <taxon>Bacillariophycidae</taxon>
        <taxon>Entomoneidaceae</taxon>
        <taxon>Entomoneis</taxon>
    </lineage>
</organism>
<reference evidence="3" key="1">
    <citation type="submission" date="2021-01" db="EMBL/GenBank/DDBJ databases">
        <authorList>
            <person name="Corre E."/>
            <person name="Pelletier E."/>
            <person name="Niang G."/>
            <person name="Scheremetjew M."/>
            <person name="Finn R."/>
            <person name="Kale V."/>
            <person name="Holt S."/>
            <person name="Cochrane G."/>
            <person name="Meng A."/>
            <person name="Brown T."/>
            <person name="Cohen L."/>
        </authorList>
    </citation>
    <scope>NUCLEOTIDE SEQUENCE</scope>
    <source>
        <strain evidence="3">CCMP125</strain>
    </source>
</reference>
<feature type="chain" id="PRO_5031393287" description="VWFA domain-containing protein" evidence="1">
    <location>
        <begin position="24"/>
        <end position="1588"/>
    </location>
</feature>
<dbReference type="PANTHER" id="PTHR24020:SF20">
    <property type="entry name" value="PH DOMAIN-CONTAINING PROTEIN"/>
    <property type="match status" value="1"/>
</dbReference>
<keyword evidence="1" id="KW-0732">Signal</keyword>
<accession>A0A7S2Y6B3</accession>
<dbReference type="PROSITE" id="PS50234">
    <property type="entry name" value="VWFA"/>
    <property type="match status" value="1"/>
</dbReference>
<proteinExistence type="predicted"/>
<feature type="signal peptide" evidence="1">
    <location>
        <begin position="1"/>
        <end position="23"/>
    </location>
</feature>
<dbReference type="EMBL" id="HBHT01006199">
    <property type="protein sequence ID" value="CAD9948322.1"/>
    <property type="molecule type" value="Transcribed_RNA"/>
</dbReference>
<dbReference type="SMART" id="SM00327">
    <property type="entry name" value="VWA"/>
    <property type="match status" value="1"/>
</dbReference>